<dbReference type="Proteomes" id="UP000533476">
    <property type="component" value="Unassembled WGS sequence"/>
</dbReference>
<protein>
    <submittedName>
        <fullName evidence="1">DUF433 domain-containing protein</fullName>
    </submittedName>
</protein>
<evidence type="ECO:0000313" key="2">
    <source>
        <dbReference type="Proteomes" id="UP000533476"/>
    </source>
</evidence>
<dbReference type="InterPro" id="IPR009057">
    <property type="entry name" value="Homeodomain-like_sf"/>
</dbReference>
<name>A0A7Y0Q3D1_9FIRM</name>
<organism evidence="1 2">
    <name type="scientific">Sulfobacillus harzensis</name>
    <dbReference type="NCBI Taxonomy" id="2729629"/>
    <lineage>
        <taxon>Bacteria</taxon>
        <taxon>Bacillati</taxon>
        <taxon>Bacillota</taxon>
        <taxon>Clostridia</taxon>
        <taxon>Eubacteriales</taxon>
        <taxon>Clostridiales Family XVII. Incertae Sedis</taxon>
        <taxon>Sulfobacillus</taxon>
    </lineage>
</organism>
<dbReference type="InterPro" id="IPR007367">
    <property type="entry name" value="DUF433"/>
</dbReference>
<dbReference type="EMBL" id="JABBVZ010000051">
    <property type="protein sequence ID" value="NMP23432.1"/>
    <property type="molecule type" value="Genomic_DNA"/>
</dbReference>
<evidence type="ECO:0000313" key="1">
    <source>
        <dbReference type="EMBL" id="NMP23432.1"/>
    </source>
</evidence>
<dbReference type="Pfam" id="PF04255">
    <property type="entry name" value="DUF433"/>
    <property type="match status" value="1"/>
</dbReference>
<gene>
    <name evidence="1" type="ORF">HIJ39_13885</name>
</gene>
<sequence length="134" mass="14793">MILPIAPRPAVIKHVKTRREFQWRESSTSVGIVSLTPLEFPHTGSVVIQYTREEGGGLTMTNSADVVERRPQTLGGHPLVKGTRVAVWVLKANYLRGMSVDELAEDYGLPVDVVQQALRWADPYSVEDLGAPVD</sequence>
<dbReference type="SUPFAM" id="SSF46689">
    <property type="entry name" value="Homeodomain-like"/>
    <property type="match status" value="1"/>
</dbReference>
<keyword evidence="2" id="KW-1185">Reference proteome</keyword>
<dbReference type="InterPro" id="IPR036388">
    <property type="entry name" value="WH-like_DNA-bd_sf"/>
</dbReference>
<proteinExistence type="predicted"/>
<dbReference type="AlphaFoldDB" id="A0A7Y0Q3D1"/>
<reference evidence="1 2" key="1">
    <citation type="submission" date="2020-04" db="EMBL/GenBank/DDBJ databases">
        <authorList>
            <person name="Zhang R."/>
            <person name="Schippers A."/>
        </authorList>
    </citation>
    <scope>NUCLEOTIDE SEQUENCE [LARGE SCALE GENOMIC DNA]</scope>
    <source>
        <strain evidence="1 2">DSM 109850</strain>
    </source>
</reference>
<dbReference type="RefSeq" id="WP_169100704.1">
    <property type="nucleotide sequence ID" value="NZ_JABBVZ010000051.1"/>
</dbReference>
<accession>A0A7Y0Q3D1</accession>
<dbReference type="Gene3D" id="1.10.10.10">
    <property type="entry name" value="Winged helix-like DNA-binding domain superfamily/Winged helix DNA-binding domain"/>
    <property type="match status" value="1"/>
</dbReference>
<comment type="caution">
    <text evidence="1">The sequence shown here is derived from an EMBL/GenBank/DDBJ whole genome shotgun (WGS) entry which is preliminary data.</text>
</comment>